<comment type="caution">
    <text evidence="6">The sequence shown here is derived from an EMBL/GenBank/DDBJ whole genome shotgun (WGS) entry which is preliminary data.</text>
</comment>
<dbReference type="Pfam" id="PF26174">
    <property type="entry name" value="LEA-2_1"/>
    <property type="match status" value="1"/>
</dbReference>
<evidence type="ECO:0000313" key="7">
    <source>
        <dbReference type="Proteomes" id="UP001365542"/>
    </source>
</evidence>
<proteinExistence type="predicted"/>
<dbReference type="PANTHER" id="PTHR35895:SF3">
    <property type="entry name" value="PRE-RRNA PROCESSING PROTEIN"/>
    <property type="match status" value="1"/>
</dbReference>
<feature type="domain" description="Tag1-like fifth Ig-like" evidence="5">
    <location>
        <begin position="742"/>
        <end position="851"/>
    </location>
</feature>
<organism evidence="6 7">
    <name type="scientific">Orbilia ellipsospora</name>
    <dbReference type="NCBI Taxonomy" id="2528407"/>
    <lineage>
        <taxon>Eukaryota</taxon>
        <taxon>Fungi</taxon>
        <taxon>Dikarya</taxon>
        <taxon>Ascomycota</taxon>
        <taxon>Pezizomycotina</taxon>
        <taxon>Orbiliomycetes</taxon>
        <taxon>Orbiliales</taxon>
        <taxon>Orbiliaceae</taxon>
        <taxon>Orbilia</taxon>
    </lineage>
</organism>
<evidence type="ECO:0000313" key="6">
    <source>
        <dbReference type="EMBL" id="KAK6535125.1"/>
    </source>
</evidence>
<evidence type="ECO:0000259" key="4">
    <source>
        <dbReference type="Pfam" id="PF26150"/>
    </source>
</evidence>
<protein>
    <recommendedName>
        <fullName evidence="8">Pre-rRNA processing protein</fullName>
    </recommendedName>
</protein>
<feature type="compositionally biased region" description="Polar residues" evidence="1">
    <location>
        <begin position="1"/>
        <end position="20"/>
    </location>
</feature>
<dbReference type="Pfam" id="PF22786">
    <property type="entry name" value="Tag1_C"/>
    <property type="match status" value="1"/>
</dbReference>
<dbReference type="Pfam" id="PF26150">
    <property type="entry name" value="LEA-2_4"/>
    <property type="match status" value="1"/>
</dbReference>
<reference evidence="6 7" key="1">
    <citation type="submission" date="2019-10" db="EMBL/GenBank/DDBJ databases">
        <authorList>
            <person name="Palmer J.M."/>
        </authorList>
    </citation>
    <scope>NUCLEOTIDE SEQUENCE [LARGE SCALE GENOMIC DNA]</scope>
    <source>
        <strain evidence="6 7">TWF694</strain>
    </source>
</reference>
<evidence type="ECO:0000259" key="5">
    <source>
        <dbReference type="Pfam" id="PF26153"/>
    </source>
</evidence>
<evidence type="ECO:0000256" key="2">
    <source>
        <dbReference type="SAM" id="Phobius"/>
    </source>
</evidence>
<dbReference type="GO" id="GO:0000329">
    <property type="term" value="C:fungal-type vacuole membrane"/>
    <property type="evidence" value="ECO:0007669"/>
    <property type="project" value="InterPro"/>
</dbReference>
<evidence type="ECO:0000256" key="1">
    <source>
        <dbReference type="SAM" id="MobiDB-lite"/>
    </source>
</evidence>
<dbReference type="PANTHER" id="PTHR35895">
    <property type="entry name" value="CHROMOSOME 16, WHOLE GENOME SHOTGUN SEQUENCE"/>
    <property type="match status" value="1"/>
</dbReference>
<keyword evidence="2" id="KW-1133">Transmembrane helix</keyword>
<evidence type="ECO:0008006" key="8">
    <source>
        <dbReference type="Google" id="ProtNLM"/>
    </source>
</evidence>
<dbReference type="InterPro" id="IPR055011">
    <property type="entry name" value="Tag1_C"/>
</dbReference>
<dbReference type="AlphaFoldDB" id="A0AAV9X331"/>
<feature type="compositionally biased region" description="Polar residues" evidence="1">
    <location>
        <begin position="27"/>
        <end position="39"/>
    </location>
</feature>
<evidence type="ECO:0000259" key="3">
    <source>
        <dbReference type="Pfam" id="PF22786"/>
    </source>
</evidence>
<keyword evidence="2" id="KW-0472">Membrane</keyword>
<keyword evidence="2" id="KW-0812">Transmembrane</keyword>
<dbReference type="InterPro" id="IPR046368">
    <property type="entry name" value="Tag1"/>
</dbReference>
<feature type="domain" description="Tag1-like fourth Ig-like" evidence="4">
    <location>
        <begin position="600"/>
        <end position="713"/>
    </location>
</feature>
<dbReference type="EMBL" id="JAVHJO010000010">
    <property type="protein sequence ID" value="KAK6535125.1"/>
    <property type="molecule type" value="Genomic_DNA"/>
</dbReference>
<feature type="compositionally biased region" description="Basic and acidic residues" evidence="1">
    <location>
        <begin position="40"/>
        <end position="52"/>
    </location>
</feature>
<accession>A0AAV9X331</accession>
<name>A0AAV9X331_9PEZI</name>
<feature type="domain" description="Tag1 C-terminal" evidence="3">
    <location>
        <begin position="477"/>
        <end position="589"/>
    </location>
</feature>
<dbReference type="Pfam" id="PF26153">
    <property type="entry name" value="LEA-2L_5"/>
    <property type="match status" value="1"/>
</dbReference>
<gene>
    <name evidence="6" type="ORF">TWF694_001607</name>
</gene>
<feature type="transmembrane region" description="Helical" evidence="2">
    <location>
        <begin position="91"/>
        <end position="113"/>
    </location>
</feature>
<dbReference type="InterPro" id="IPR059066">
    <property type="entry name" value="Ig_Tag1-like_5th"/>
</dbReference>
<feature type="region of interest" description="Disordered" evidence="1">
    <location>
        <begin position="1"/>
        <end position="57"/>
    </location>
</feature>
<dbReference type="InterPro" id="IPR059065">
    <property type="entry name" value="Ig_Tag1-like_4th"/>
</dbReference>
<sequence length="864" mass="92546">MAGTTIPSYGTTMPTPSSPNYHDDSDQTLANTPLLQASEDSTRNGYEGHEYDSMPTERSPLVSFASRRYSRDEPVRTNHERGKQSQKISHVLIVTLGSLCLLVVLILFLGFLVPDAAQEYSKQAAVMKLHNISVDSFTSNGVRISVKSQVAIDATRVRSLWLRSLGILVGSIARKVMLYSSDVFLYLPEYPEGMLGTVTFPDLSVSLGNGEITDIDIICNVTPGNFHGVKPALMDYLNGRVRILKVQGESNISLRSGILPLGTHRITQDVIFENIPSIPTVELSRLNLAEIGPPEHKALGANVTVSVENKYPVNISIPPLSFSVLLPSCDREFIEVAIARTSMMNIRPSNPIIADVAGTIQSIPFALIEICPGTGTSPLDDLLGQYVRGDSSTAYIRGLPVDHGNSGLPAWVSDILSSVTIPVPFPGGHAFKDLLKSFSLADVKFVFPDPNAEPGTPEASPCFSATVKAIVSIPHEMNAPLDVSKVVANGDISYHSKKLGEFHFPHWALATTVQRNDSHELEINARVENVPLNITDPDVFSDMLQDIISGGGAGVTLKAVGTADVKVGIASLGAFVVRGIPAQGDVVINGGKYNLDKINPRPNEISIISSTSTSVKLGANVTFNNPTNYTARIPYANIQFTKNETVLGNGTIRDITIGLKENTAVLEAFWAPADGGDLAWATGAALLGDYISGKNTTITLRAHEHSIPSLPDISKALSSLKFDIPLPSLPLDDEGGAPSDPSGRSHFVQSATLHVLSSTGTFVLRNPLKKDTIFMSNLTGIASHNGTILGTLNYAYQFAVPPGVSETPKLPVEWSLNGVGYDIVKKAIGGILKIDAKAHCNVKVGYWEDKLGFEGNGIGAHVAL</sequence>
<keyword evidence="7" id="KW-1185">Reference proteome</keyword>
<dbReference type="Proteomes" id="UP001365542">
    <property type="component" value="Unassembled WGS sequence"/>
</dbReference>